<organism evidence="7 8">
    <name type="scientific">Subtercola lobariae</name>
    <dbReference type="NCBI Taxonomy" id="1588641"/>
    <lineage>
        <taxon>Bacteria</taxon>
        <taxon>Bacillati</taxon>
        <taxon>Actinomycetota</taxon>
        <taxon>Actinomycetes</taxon>
        <taxon>Micrococcales</taxon>
        <taxon>Microbacteriaceae</taxon>
        <taxon>Subtercola</taxon>
    </lineage>
</organism>
<evidence type="ECO:0000259" key="6">
    <source>
        <dbReference type="Pfam" id="PF01258"/>
    </source>
</evidence>
<dbReference type="SUPFAM" id="SSF57716">
    <property type="entry name" value="Glucocorticoid receptor-like (DNA-binding domain)"/>
    <property type="match status" value="1"/>
</dbReference>
<dbReference type="GO" id="GO:0008270">
    <property type="term" value="F:zinc ion binding"/>
    <property type="evidence" value="ECO:0007669"/>
    <property type="project" value="UniProtKB-KW"/>
</dbReference>
<keyword evidence="2" id="KW-0863">Zinc-finger</keyword>
<evidence type="ECO:0000256" key="5">
    <source>
        <dbReference type="SAM" id="MobiDB-lite"/>
    </source>
</evidence>
<dbReference type="EMBL" id="BMGP01000006">
    <property type="protein sequence ID" value="GGF35816.1"/>
    <property type="molecule type" value="Genomic_DNA"/>
</dbReference>
<evidence type="ECO:0000313" key="8">
    <source>
        <dbReference type="Proteomes" id="UP000598775"/>
    </source>
</evidence>
<dbReference type="PANTHER" id="PTHR33823">
    <property type="entry name" value="RNA POLYMERASE-BINDING TRANSCRIPTION FACTOR DKSA-RELATED"/>
    <property type="match status" value="1"/>
</dbReference>
<reference evidence="7 8" key="1">
    <citation type="journal article" date="2014" name="Int. J. Syst. Evol. Microbiol.">
        <title>Complete genome sequence of Corynebacterium casei LMG S-19264T (=DSM 44701T), isolated from a smear-ripened cheese.</title>
        <authorList>
            <consortium name="US DOE Joint Genome Institute (JGI-PGF)"/>
            <person name="Walter F."/>
            <person name="Albersmeier A."/>
            <person name="Kalinowski J."/>
            <person name="Ruckert C."/>
        </authorList>
    </citation>
    <scope>NUCLEOTIDE SEQUENCE [LARGE SCALE GENOMIC DNA]</scope>
    <source>
        <strain evidence="7 8">CGMCC 1.12976</strain>
    </source>
</reference>
<comment type="caution">
    <text evidence="7">The sequence shown here is derived from an EMBL/GenBank/DDBJ whole genome shotgun (WGS) entry which is preliminary data.</text>
</comment>
<dbReference type="Proteomes" id="UP000598775">
    <property type="component" value="Unassembled WGS sequence"/>
</dbReference>
<name>A0A917BCM6_9MICO</name>
<evidence type="ECO:0000256" key="2">
    <source>
        <dbReference type="ARBA" id="ARBA00022771"/>
    </source>
</evidence>
<evidence type="ECO:0000256" key="1">
    <source>
        <dbReference type="ARBA" id="ARBA00022723"/>
    </source>
</evidence>
<evidence type="ECO:0000313" key="7">
    <source>
        <dbReference type="EMBL" id="GGF35816.1"/>
    </source>
</evidence>
<dbReference type="Pfam" id="PF01258">
    <property type="entry name" value="zf-dskA_traR"/>
    <property type="match status" value="1"/>
</dbReference>
<feature type="region of interest" description="Disordered" evidence="5">
    <location>
        <begin position="35"/>
        <end position="62"/>
    </location>
</feature>
<gene>
    <name evidence="7" type="ORF">GCM10011399_31000</name>
</gene>
<dbReference type="PROSITE" id="PS51128">
    <property type="entry name" value="ZF_DKSA_2"/>
    <property type="match status" value="1"/>
</dbReference>
<keyword evidence="8" id="KW-1185">Reference proteome</keyword>
<accession>A0A917BCM6</accession>
<sequence>MPEPLTDAQLAELERTLRAQRLALDAEQARLAGTLDEVRAARNGSDADDEHDPEGPTLSSEWSRLSGLTADFAVGSAALDRAASRIGAGSYGACIRCGQPGGFDRLDALPAAELCITCARLA</sequence>
<evidence type="ECO:0000256" key="3">
    <source>
        <dbReference type="ARBA" id="ARBA00022833"/>
    </source>
</evidence>
<dbReference type="Gene3D" id="1.20.120.910">
    <property type="entry name" value="DksA, coiled-coil domain"/>
    <property type="match status" value="1"/>
</dbReference>
<evidence type="ECO:0000256" key="4">
    <source>
        <dbReference type="PROSITE-ProRule" id="PRU00510"/>
    </source>
</evidence>
<dbReference type="AlphaFoldDB" id="A0A917BCM6"/>
<protein>
    <submittedName>
        <fullName evidence="7">DnaK suppressor protein</fullName>
    </submittedName>
</protein>
<proteinExistence type="predicted"/>
<keyword evidence="3" id="KW-0862">Zinc</keyword>
<feature type="zinc finger region" description="dksA C4-type" evidence="4">
    <location>
        <begin position="94"/>
        <end position="118"/>
    </location>
</feature>
<dbReference type="InterPro" id="IPR000962">
    <property type="entry name" value="Znf_DskA_TraR"/>
</dbReference>
<feature type="domain" description="Zinc finger DksA/TraR C4-type" evidence="6">
    <location>
        <begin position="89"/>
        <end position="120"/>
    </location>
</feature>
<keyword evidence="1" id="KW-0479">Metal-binding</keyword>
<dbReference type="RefSeq" id="WP_188679871.1">
    <property type="nucleotide sequence ID" value="NZ_BMGP01000006.1"/>
</dbReference>